<protein>
    <submittedName>
        <fullName evidence="1">Uncharacterized protein</fullName>
    </submittedName>
</protein>
<name>A0ABV2BQG2_9GAMM</name>
<dbReference type="EMBL" id="JBEVCJ010000003">
    <property type="protein sequence ID" value="MET1254163.1"/>
    <property type="molecule type" value="Genomic_DNA"/>
</dbReference>
<evidence type="ECO:0000313" key="1">
    <source>
        <dbReference type="EMBL" id="MET1254163.1"/>
    </source>
</evidence>
<proteinExistence type="predicted"/>
<evidence type="ECO:0000313" key="2">
    <source>
        <dbReference type="Proteomes" id="UP001548189"/>
    </source>
</evidence>
<organism evidence="1 2">
    <name type="scientific">Aliikangiella maris</name>
    <dbReference type="NCBI Taxonomy" id="3162458"/>
    <lineage>
        <taxon>Bacteria</taxon>
        <taxon>Pseudomonadati</taxon>
        <taxon>Pseudomonadota</taxon>
        <taxon>Gammaproteobacteria</taxon>
        <taxon>Oceanospirillales</taxon>
        <taxon>Pleioneaceae</taxon>
        <taxon>Aliikangiella</taxon>
    </lineage>
</organism>
<gene>
    <name evidence="1" type="ORF">ABVT43_03385</name>
</gene>
<dbReference type="Proteomes" id="UP001548189">
    <property type="component" value="Unassembled WGS sequence"/>
</dbReference>
<keyword evidence="2" id="KW-1185">Reference proteome</keyword>
<sequence length="135" mass="14903">MSMLMIDTFIISHKKIELLALHHIYLKGSGNDDGAIAIIAENPQRYSDELIKLLKGAKPGSDDEEMALDFIEIVLEQPGVRDALIEFGASHPVADTKCLVEIILSDEPTMEPIIDNSGNIVAYKFIASRFDCKSN</sequence>
<comment type="caution">
    <text evidence="1">The sequence shown here is derived from an EMBL/GenBank/DDBJ whole genome shotgun (WGS) entry which is preliminary data.</text>
</comment>
<reference evidence="1 2" key="1">
    <citation type="submission" date="2024-06" db="EMBL/GenBank/DDBJ databases">
        <authorList>
            <person name="Li F."/>
        </authorList>
    </citation>
    <scope>NUCLEOTIDE SEQUENCE [LARGE SCALE GENOMIC DNA]</scope>
    <source>
        <strain evidence="1 2">GXAS 311</strain>
    </source>
</reference>
<accession>A0ABV2BQG2</accession>